<keyword evidence="5" id="KW-0597">Phosphoprotein</keyword>
<dbReference type="InterPro" id="IPR000719">
    <property type="entry name" value="Prot_kinase_dom"/>
</dbReference>
<dbReference type="PROSITE" id="PS00108">
    <property type="entry name" value="PROTEIN_KINASE_ST"/>
    <property type="match status" value="1"/>
</dbReference>
<evidence type="ECO:0000256" key="13">
    <source>
        <dbReference type="ARBA" id="ARBA00022840"/>
    </source>
</evidence>
<dbReference type="FunFam" id="1.10.510.10:FF:000358">
    <property type="entry name" value="Putative leucine-rich repeat receptor-like serine/threonine-protein kinase"/>
    <property type="match status" value="1"/>
</dbReference>
<keyword evidence="8 22" id="KW-0812">Transmembrane</keyword>
<evidence type="ECO:0000256" key="9">
    <source>
        <dbReference type="ARBA" id="ARBA00022729"/>
    </source>
</evidence>
<evidence type="ECO:0000313" key="24">
    <source>
        <dbReference type="EMBL" id="KAL2480039.1"/>
    </source>
</evidence>
<keyword evidence="11 20" id="KW-0547">Nucleotide-binding</keyword>
<dbReference type="PROSITE" id="PS50011">
    <property type="entry name" value="PROTEIN_KINASE_DOM"/>
    <property type="match status" value="1"/>
</dbReference>
<dbReference type="GO" id="GO:0004674">
    <property type="term" value="F:protein serine/threonine kinase activity"/>
    <property type="evidence" value="ECO:0007669"/>
    <property type="project" value="UniProtKB-KW"/>
</dbReference>
<dbReference type="PANTHER" id="PTHR48055">
    <property type="entry name" value="LEUCINE-RICH REPEAT RECEPTOR PROTEIN KINASE EMS1"/>
    <property type="match status" value="1"/>
</dbReference>
<keyword evidence="6" id="KW-0433">Leucine-rich repeat</keyword>
<evidence type="ECO:0000259" key="23">
    <source>
        <dbReference type="PROSITE" id="PS50011"/>
    </source>
</evidence>
<evidence type="ECO:0000256" key="14">
    <source>
        <dbReference type="ARBA" id="ARBA00022989"/>
    </source>
</evidence>
<evidence type="ECO:0000256" key="8">
    <source>
        <dbReference type="ARBA" id="ARBA00022692"/>
    </source>
</evidence>
<comment type="catalytic activity">
    <reaction evidence="18">
        <text>L-threonyl-[protein] + ATP = O-phospho-L-threonyl-[protein] + ADP + H(+)</text>
        <dbReference type="Rhea" id="RHEA:46608"/>
        <dbReference type="Rhea" id="RHEA-COMP:11060"/>
        <dbReference type="Rhea" id="RHEA-COMP:11605"/>
        <dbReference type="ChEBI" id="CHEBI:15378"/>
        <dbReference type="ChEBI" id="CHEBI:30013"/>
        <dbReference type="ChEBI" id="CHEBI:30616"/>
        <dbReference type="ChEBI" id="CHEBI:61977"/>
        <dbReference type="ChEBI" id="CHEBI:456216"/>
        <dbReference type="EC" id="2.7.11.1"/>
    </reaction>
</comment>
<keyword evidence="25" id="KW-1185">Reference proteome</keyword>
<gene>
    <name evidence="24" type="ORF">Adt_33005</name>
</gene>
<dbReference type="PANTHER" id="PTHR48055:SF36">
    <property type="entry name" value="PROTEIN KINASE, PLANT-TYPE, PUTATIVE-RELATED"/>
    <property type="match status" value="1"/>
</dbReference>
<evidence type="ECO:0000256" key="7">
    <source>
        <dbReference type="ARBA" id="ARBA00022679"/>
    </source>
</evidence>
<keyword evidence="14 22" id="KW-1133">Transmembrane helix</keyword>
<evidence type="ECO:0000256" key="11">
    <source>
        <dbReference type="ARBA" id="ARBA00022741"/>
    </source>
</evidence>
<comment type="similarity">
    <text evidence="21">Belongs to the protein kinase superfamily.</text>
</comment>
<evidence type="ECO:0000256" key="10">
    <source>
        <dbReference type="ARBA" id="ARBA00022737"/>
    </source>
</evidence>
<evidence type="ECO:0000256" key="5">
    <source>
        <dbReference type="ARBA" id="ARBA00022553"/>
    </source>
</evidence>
<evidence type="ECO:0000256" key="21">
    <source>
        <dbReference type="RuleBase" id="RU000304"/>
    </source>
</evidence>
<evidence type="ECO:0000256" key="6">
    <source>
        <dbReference type="ARBA" id="ARBA00022614"/>
    </source>
</evidence>
<keyword evidence="4 21" id="KW-0723">Serine/threonine-protein kinase</keyword>
<comment type="caution">
    <text evidence="24">The sequence shown here is derived from an EMBL/GenBank/DDBJ whole genome shotgun (WGS) entry which is preliminary data.</text>
</comment>
<dbReference type="Gene3D" id="1.10.510.10">
    <property type="entry name" value="Transferase(Phosphotransferase) domain 1"/>
    <property type="match status" value="1"/>
</dbReference>
<keyword evidence="3" id="KW-1003">Cell membrane</keyword>
<dbReference type="InterPro" id="IPR008271">
    <property type="entry name" value="Ser/Thr_kinase_AS"/>
</dbReference>
<dbReference type="Gene3D" id="3.30.200.20">
    <property type="entry name" value="Phosphorylase Kinase, domain 1"/>
    <property type="match status" value="1"/>
</dbReference>
<evidence type="ECO:0000256" key="16">
    <source>
        <dbReference type="ARBA" id="ARBA00023170"/>
    </source>
</evidence>
<evidence type="ECO:0000256" key="12">
    <source>
        <dbReference type="ARBA" id="ARBA00022777"/>
    </source>
</evidence>
<accession>A0ABD1QYM6</accession>
<keyword evidence="16" id="KW-0675">Receptor</keyword>
<evidence type="ECO:0000256" key="3">
    <source>
        <dbReference type="ARBA" id="ARBA00022475"/>
    </source>
</evidence>
<dbReference type="PROSITE" id="PS00107">
    <property type="entry name" value="PROTEIN_KINASE_ATP"/>
    <property type="match status" value="1"/>
</dbReference>
<comment type="catalytic activity">
    <reaction evidence="19">
        <text>L-seryl-[protein] + ATP = O-phospho-L-seryl-[protein] + ADP + H(+)</text>
        <dbReference type="Rhea" id="RHEA:17989"/>
        <dbReference type="Rhea" id="RHEA-COMP:9863"/>
        <dbReference type="Rhea" id="RHEA-COMP:11604"/>
        <dbReference type="ChEBI" id="CHEBI:15378"/>
        <dbReference type="ChEBI" id="CHEBI:29999"/>
        <dbReference type="ChEBI" id="CHEBI:30616"/>
        <dbReference type="ChEBI" id="CHEBI:83421"/>
        <dbReference type="ChEBI" id="CHEBI:456216"/>
        <dbReference type="EC" id="2.7.11.1"/>
    </reaction>
</comment>
<keyword evidence="17" id="KW-0325">Glycoprotein</keyword>
<reference evidence="25" key="1">
    <citation type="submission" date="2024-07" db="EMBL/GenBank/DDBJ databases">
        <title>Two chromosome-level genome assemblies of Korean endemic species Abeliophyllum distichum and Forsythia ovata (Oleaceae).</title>
        <authorList>
            <person name="Jang H."/>
        </authorList>
    </citation>
    <scope>NUCLEOTIDE SEQUENCE [LARGE SCALE GENOMIC DNA]</scope>
</reference>
<evidence type="ECO:0000256" key="15">
    <source>
        <dbReference type="ARBA" id="ARBA00023136"/>
    </source>
</evidence>
<keyword evidence="15 22" id="KW-0472">Membrane</keyword>
<feature type="binding site" evidence="20">
    <location>
        <position position="88"/>
    </location>
    <ligand>
        <name>ATP</name>
        <dbReference type="ChEBI" id="CHEBI:30616"/>
    </ligand>
</feature>
<keyword evidence="9" id="KW-0732">Signal</keyword>
<dbReference type="EMBL" id="JBFOLK010000010">
    <property type="protein sequence ID" value="KAL2480039.1"/>
    <property type="molecule type" value="Genomic_DNA"/>
</dbReference>
<keyword evidence="7" id="KW-0808">Transferase</keyword>
<evidence type="ECO:0000256" key="1">
    <source>
        <dbReference type="ARBA" id="ARBA00004162"/>
    </source>
</evidence>
<feature type="transmembrane region" description="Helical" evidence="22">
    <location>
        <begin position="6"/>
        <end position="24"/>
    </location>
</feature>
<evidence type="ECO:0000256" key="18">
    <source>
        <dbReference type="ARBA" id="ARBA00047899"/>
    </source>
</evidence>
<keyword evidence="10" id="KW-0677">Repeat</keyword>
<feature type="domain" description="Protein kinase" evidence="23">
    <location>
        <begin position="1"/>
        <end position="293"/>
    </location>
</feature>
<dbReference type="GO" id="GO:0005524">
    <property type="term" value="F:ATP binding"/>
    <property type="evidence" value="ECO:0007669"/>
    <property type="project" value="UniProtKB-UniRule"/>
</dbReference>
<evidence type="ECO:0000256" key="20">
    <source>
        <dbReference type="PROSITE-ProRule" id="PRU10141"/>
    </source>
</evidence>
<proteinExistence type="inferred from homology"/>
<dbReference type="InterPro" id="IPR011009">
    <property type="entry name" value="Kinase-like_dom_sf"/>
</dbReference>
<dbReference type="SUPFAM" id="SSF56112">
    <property type="entry name" value="Protein kinase-like (PK-like)"/>
    <property type="match status" value="1"/>
</dbReference>
<dbReference type="AlphaFoldDB" id="A0ABD1QYM6"/>
<dbReference type="SMART" id="SM00220">
    <property type="entry name" value="S_TKc"/>
    <property type="match status" value="1"/>
</dbReference>
<dbReference type="InterPro" id="IPR017441">
    <property type="entry name" value="Protein_kinase_ATP_BS"/>
</dbReference>
<evidence type="ECO:0000313" key="25">
    <source>
        <dbReference type="Proteomes" id="UP001604336"/>
    </source>
</evidence>
<protein>
    <recommendedName>
        <fullName evidence="2">non-specific serine/threonine protein kinase</fullName>
        <ecNumber evidence="2">2.7.11.1</ecNumber>
    </recommendedName>
</protein>
<evidence type="ECO:0000256" key="4">
    <source>
        <dbReference type="ARBA" id="ARBA00022527"/>
    </source>
</evidence>
<keyword evidence="13 20" id="KW-0067">ATP-binding</keyword>
<organism evidence="24 25">
    <name type="scientific">Abeliophyllum distichum</name>
    <dbReference type="NCBI Taxonomy" id="126358"/>
    <lineage>
        <taxon>Eukaryota</taxon>
        <taxon>Viridiplantae</taxon>
        <taxon>Streptophyta</taxon>
        <taxon>Embryophyta</taxon>
        <taxon>Tracheophyta</taxon>
        <taxon>Spermatophyta</taxon>
        <taxon>Magnoliopsida</taxon>
        <taxon>eudicotyledons</taxon>
        <taxon>Gunneridae</taxon>
        <taxon>Pentapetalae</taxon>
        <taxon>asterids</taxon>
        <taxon>lamiids</taxon>
        <taxon>Lamiales</taxon>
        <taxon>Oleaceae</taxon>
        <taxon>Forsythieae</taxon>
        <taxon>Abeliophyllum</taxon>
    </lineage>
</organism>
<dbReference type="GO" id="GO:0005886">
    <property type="term" value="C:plasma membrane"/>
    <property type="evidence" value="ECO:0007669"/>
    <property type="project" value="UniProtKB-SubCell"/>
</dbReference>
<evidence type="ECO:0000256" key="2">
    <source>
        <dbReference type="ARBA" id="ARBA00012513"/>
    </source>
</evidence>
<dbReference type="EC" id="2.7.11.1" evidence="2"/>
<dbReference type="Proteomes" id="UP001604336">
    <property type="component" value="Unassembled WGS sequence"/>
</dbReference>
<evidence type="ECO:0000256" key="19">
    <source>
        <dbReference type="ARBA" id="ARBA00048679"/>
    </source>
</evidence>
<sequence>MLRGVFILLGTLALILFVALTYAFRRYRKKDKVPIGTDLLSSTIPLRVSYYEIFEATDGYSESNLLGTGSFGSVYRGTLKMGKDVAVKVFNLQLQNAFKSFDVECEDMKQRISIMIDIAAAFEYLHHDYSTPIIHCDLKPSNVLLDEDMVAHLSDFGIAKLLSEGESIAHTITLATLGYIAPEYGSRGVVSTSCDVYSYGIMLMEVFTRMKPSDETFAGDLSLRSWVNDNVPNAVFQIIDSNLLSSDEEHFNEKLNCLCSIMELALNCSMESPKERINMKAVFATLKKIQIQLLAYYA</sequence>
<evidence type="ECO:0000256" key="22">
    <source>
        <dbReference type="SAM" id="Phobius"/>
    </source>
</evidence>
<comment type="subcellular location">
    <subcellularLocation>
        <location evidence="1">Cell membrane</location>
        <topology evidence="1">Single-pass membrane protein</topology>
    </subcellularLocation>
</comment>
<dbReference type="Pfam" id="PF00069">
    <property type="entry name" value="Pkinase"/>
    <property type="match status" value="1"/>
</dbReference>
<name>A0ABD1QYM6_9LAMI</name>
<keyword evidence="12" id="KW-0418">Kinase</keyword>
<evidence type="ECO:0000256" key="17">
    <source>
        <dbReference type="ARBA" id="ARBA00023180"/>
    </source>
</evidence>
<dbReference type="InterPro" id="IPR051564">
    <property type="entry name" value="LRR_receptor-like_kinase"/>
</dbReference>